<accession>A0A9X2JES6</accession>
<dbReference type="PROSITE" id="PS51257">
    <property type="entry name" value="PROKAR_LIPOPROTEIN"/>
    <property type="match status" value="1"/>
</dbReference>
<dbReference type="InterPro" id="IPR008979">
    <property type="entry name" value="Galactose-bd-like_sf"/>
</dbReference>
<dbReference type="Pfam" id="PF00754">
    <property type="entry name" value="F5_F8_type_C"/>
    <property type="match status" value="1"/>
</dbReference>
<dbReference type="AlphaFoldDB" id="A0A9X2JES6"/>
<dbReference type="InterPro" id="IPR000421">
    <property type="entry name" value="FA58C"/>
</dbReference>
<gene>
    <name evidence="2" type="ORF">NF867_07520</name>
</gene>
<dbReference type="Gene3D" id="2.60.120.260">
    <property type="entry name" value="Galactose-binding domain-like"/>
    <property type="match status" value="1"/>
</dbReference>
<comment type="caution">
    <text evidence="2">The sequence shown here is derived from an EMBL/GenBank/DDBJ whole genome shotgun (WGS) entry which is preliminary data.</text>
</comment>
<organism evidence="2 3">
    <name type="scientific">Solitalea agri</name>
    <dbReference type="NCBI Taxonomy" id="2953739"/>
    <lineage>
        <taxon>Bacteria</taxon>
        <taxon>Pseudomonadati</taxon>
        <taxon>Bacteroidota</taxon>
        <taxon>Sphingobacteriia</taxon>
        <taxon>Sphingobacteriales</taxon>
        <taxon>Sphingobacteriaceae</taxon>
        <taxon>Solitalea</taxon>
    </lineage>
</organism>
<feature type="domain" description="F5/8 type C" evidence="1">
    <location>
        <begin position="33"/>
        <end position="187"/>
    </location>
</feature>
<dbReference type="EMBL" id="JAMWYS010000027">
    <property type="protein sequence ID" value="MCO4292706.1"/>
    <property type="molecule type" value="Genomic_DNA"/>
</dbReference>
<proteinExistence type="predicted"/>
<evidence type="ECO:0000259" key="1">
    <source>
        <dbReference type="PROSITE" id="PS50022"/>
    </source>
</evidence>
<reference evidence="2" key="1">
    <citation type="submission" date="2022-06" db="EMBL/GenBank/DDBJ databases">
        <title>Solitalea sp. MAHUQ-68 isolated from rhizospheric soil.</title>
        <authorList>
            <person name="Huq M.A."/>
        </authorList>
    </citation>
    <scope>NUCLEOTIDE SEQUENCE</scope>
    <source>
        <strain evidence="2">MAHUQ-68</strain>
    </source>
</reference>
<evidence type="ECO:0000313" key="2">
    <source>
        <dbReference type="EMBL" id="MCO4292706.1"/>
    </source>
</evidence>
<dbReference type="RefSeq" id="WP_252587199.1">
    <property type="nucleotide sequence ID" value="NZ_JAMWYS010000027.1"/>
</dbReference>
<keyword evidence="3" id="KW-1185">Reference proteome</keyword>
<dbReference type="Proteomes" id="UP001155182">
    <property type="component" value="Unassembled WGS sequence"/>
</dbReference>
<name>A0A9X2JES6_9SPHI</name>
<dbReference type="PROSITE" id="PS50022">
    <property type="entry name" value="FA58C_3"/>
    <property type="match status" value="1"/>
</dbReference>
<evidence type="ECO:0000313" key="3">
    <source>
        <dbReference type="Proteomes" id="UP001155182"/>
    </source>
</evidence>
<dbReference type="SUPFAM" id="SSF49785">
    <property type="entry name" value="Galactose-binding domain-like"/>
    <property type="match status" value="1"/>
</dbReference>
<sequence>MKKLYITLVAITTIMMVSCEDSSVLFDASKFQAGSPDNMNEWTITTDSEVPSGEEWLDDSGEHFTGFAKDLLDGNVNTYWHTDYTKQDYEYIDPYPHWVLIDMKKENHLVSISVTNRQGNRKGMKKFKLEGSMNGTEFTSLGEFEFQGIDAPQSYPLSSTNGYRYIKLTAIEGYTAAQFTYLSEISFTVLK</sequence>
<protein>
    <submittedName>
        <fullName evidence="2">Discoidin domain-containing protein</fullName>
    </submittedName>
</protein>